<feature type="region of interest" description="Disordered" evidence="6">
    <location>
        <begin position="402"/>
        <end position="423"/>
    </location>
</feature>
<keyword evidence="9" id="KW-1185">Reference proteome</keyword>
<dbReference type="PANTHER" id="PTHR10010:SF46">
    <property type="entry name" value="SODIUM-DEPENDENT PHOSPHATE TRANSPORT PROTEIN 2B"/>
    <property type="match status" value="1"/>
</dbReference>
<keyword evidence="5 7" id="KW-0472">Membrane</keyword>
<feature type="transmembrane region" description="Helical" evidence="7">
    <location>
        <begin position="367"/>
        <end position="385"/>
    </location>
</feature>
<evidence type="ECO:0000256" key="7">
    <source>
        <dbReference type="SAM" id="Phobius"/>
    </source>
</evidence>
<dbReference type="EMBL" id="JAMPKM010000030">
    <property type="protein sequence ID" value="MEP0820448.1"/>
    <property type="molecule type" value="Genomic_DNA"/>
</dbReference>
<evidence type="ECO:0000256" key="5">
    <source>
        <dbReference type="ARBA" id="ARBA00023136"/>
    </source>
</evidence>
<dbReference type="InterPro" id="IPR003841">
    <property type="entry name" value="Na/Pi_transpt"/>
</dbReference>
<evidence type="ECO:0000313" key="9">
    <source>
        <dbReference type="Proteomes" id="UP001464891"/>
    </source>
</evidence>
<feature type="transmembrane region" description="Helical" evidence="7">
    <location>
        <begin position="12"/>
        <end position="31"/>
    </location>
</feature>
<sequence>MLILKKLNRKLFSYLSLVLLVTTLLIFPPAFPTQVSFLGSPAITSSVNAQTNQPESKEPEFSDSQQPKLPLSPEEQGEGEEEAIDFFKMAMGAIAGLVLFIYGVTRLAEGLEDVGEERMKRLLSKFTTNRFAGVATGIVATTFLESSSVTIILVIAMVSANILTFVQSLGVVLGSNIGTAVGAQIISLNIELYVPILMFSGLLVFFLGKTARIKSLGIVLLGFGLMFYGLEAIDSAMEPFRDYEPFLNLMESLGRNPVLGALLGAIFTVIIQSSSATVAIVVTLAGSGLIALPAGIAIMLGAEVGTCADTLVATIGRGSAALRTGLFHLFFNLSSAVLGIFLAPQLAQLTQAISGDDVGRQVANAQMLFNGIGVVVVIGFLPIIARALEKLVPETIADRERQQRQLEKQQAKAKDLQAEPLTR</sequence>
<feature type="transmembrane region" description="Helical" evidence="7">
    <location>
        <begin position="258"/>
        <end position="284"/>
    </location>
</feature>
<feature type="transmembrane region" description="Helical" evidence="7">
    <location>
        <begin position="86"/>
        <end position="105"/>
    </location>
</feature>
<proteinExistence type="predicted"/>
<evidence type="ECO:0000256" key="1">
    <source>
        <dbReference type="ARBA" id="ARBA00004651"/>
    </source>
</evidence>
<gene>
    <name evidence="8" type="ORF">NC998_25450</name>
</gene>
<feature type="transmembrane region" description="Helical" evidence="7">
    <location>
        <begin position="326"/>
        <end position="347"/>
    </location>
</feature>
<evidence type="ECO:0000256" key="6">
    <source>
        <dbReference type="SAM" id="MobiDB-lite"/>
    </source>
</evidence>
<dbReference type="Proteomes" id="UP001464891">
    <property type="component" value="Unassembled WGS sequence"/>
</dbReference>
<organism evidence="8 9">
    <name type="scientific">Trichocoleus desertorum GB2-A4</name>
    <dbReference type="NCBI Taxonomy" id="2933944"/>
    <lineage>
        <taxon>Bacteria</taxon>
        <taxon>Bacillati</taxon>
        <taxon>Cyanobacteriota</taxon>
        <taxon>Cyanophyceae</taxon>
        <taxon>Leptolyngbyales</taxon>
        <taxon>Trichocoleusaceae</taxon>
        <taxon>Trichocoleus</taxon>
    </lineage>
</organism>
<evidence type="ECO:0000313" key="8">
    <source>
        <dbReference type="EMBL" id="MEP0820448.1"/>
    </source>
</evidence>
<accession>A0ABV0JGM2</accession>
<keyword evidence="2" id="KW-1003">Cell membrane</keyword>
<dbReference type="RefSeq" id="WP_190441415.1">
    <property type="nucleotide sequence ID" value="NZ_JAMPKM010000030.1"/>
</dbReference>
<dbReference type="Pfam" id="PF02690">
    <property type="entry name" value="Na_Pi_cotrans"/>
    <property type="match status" value="2"/>
</dbReference>
<feature type="region of interest" description="Disordered" evidence="6">
    <location>
        <begin position="48"/>
        <end position="76"/>
    </location>
</feature>
<evidence type="ECO:0000256" key="3">
    <source>
        <dbReference type="ARBA" id="ARBA00022692"/>
    </source>
</evidence>
<feature type="transmembrane region" description="Helical" evidence="7">
    <location>
        <begin position="213"/>
        <end position="237"/>
    </location>
</feature>
<reference evidence="8 9" key="1">
    <citation type="submission" date="2022-04" db="EMBL/GenBank/DDBJ databases">
        <title>Positive selection, recombination, and allopatry shape intraspecific diversity of widespread and dominant cyanobacteria.</title>
        <authorList>
            <person name="Wei J."/>
            <person name="Shu W."/>
            <person name="Hu C."/>
        </authorList>
    </citation>
    <scope>NUCLEOTIDE SEQUENCE [LARGE SCALE GENOMIC DNA]</scope>
    <source>
        <strain evidence="8 9">GB2-A4</strain>
    </source>
</reference>
<evidence type="ECO:0000256" key="2">
    <source>
        <dbReference type="ARBA" id="ARBA00022475"/>
    </source>
</evidence>
<evidence type="ECO:0000256" key="4">
    <source>
        <dbReference type="ARBA" id="ARBA00022989"/>
    </source>
</evidence>
<protein>
    <submittedName>
        <fullName evidence="8">Na/Pi symporter</fullName>
    </submittedName>
</protein>
<dbReference type="NCBIfam" id="NF037997">
    <property type="entry name" value="Na_Pi_symport"/>
    <property type="match status" value="1"/>
</dbReference>
<dbReference type="PANTHER" id="PTHR10010">
    <property type="entry name" value="SOLUTE CARRIER FAMILY 34 SODIUM PHOSPHATE , MEMBER 2-RELATED"/>
    <property type="match status" value="1"/>
</dbReference>
<feature type="transmembrane region" description="Helical" evidence="7">
    <location>
        <begin position="150"/>
        <end position="173"/>
    </location>
</feature>
<keyword evidence="4 7" id="KW-1133">Transmembrane helix</keyword>
<name>A0ABV0JGM2_9CYAN</name>
<feature type="transmembrane region" description="Helical" evidence="7">
    <location>
        <begin position="185"/>
        <end position="207"/>
    </location>
</feature>
<keyword evidence="3 7" id="KW-0812">Transmembrane</keyword>
<comment type="caution">
    <text evidence="8">The sequence shown here is derived from an EMBL/GenBank/DDBJ whole genome shotgun (WGS) entry which is preliminary data.</text>
</comment>
<comment type="subcellular location">
    <subcellularLocation>
        <location evidence="1">Cell membrane</location>
        <topology evidence="1">Multi-pass membrane protein</topology>
    </subcellularLocation>
</comment>